<feature type="transmembrane region" description="Helical" evidence="1">
    <location>
        <begin position="150"/>
        <end position="169"/>
    </location>
</feature>
<dbReference type="Pfam" id="PF14021">
    <property type="entry name" value="TNT"/>
    <property type="match status" value="1"/>
</dbReference>
<keyword evidence="1" id="KW-0812">Transmembrane</keyword>
<keyword evidence="1" id="KW-0472">Membrane</keyword>
<feature type="transmembrane region" description="Helical" evidence="1">
    <location>
        <begin position="175"/>
        <end position="196"/>
    </location>
</feature>
<feature type="transmembrane region" description="Helical" evidence="1">
    <location>
        <begin position="255"/>
        <end position="273"/>
    </location>
</feature>
<keyword evidence="4" id="KW-1185">Reference proteome</keyword>
<accession>A0A1M6J5M0</accession>
<dbReference type="Proteomes" id="UP000184080">
    <property type="component" value="Unassembled WGS sequence"/>
</dbReference>
<gene>
    <name evidence="3" type="ORF">SAMN05444401_2955</name>
</gene>
<sequence length="480" mass="51800">MVIKVNITELESKAKYASSLAKQLKWKADEINDLYYSVDSEVKNRNGIGQSMLTLQRNIERAQQRMYNISEFLSSAAERYHKAETLVVAKSRNIGMVSSVSTISRDFGTVGAATVGATTALEDRNIDTNTGAVKGKGEGKKWYQSNFFKLAVGVVVVGGAIALACTVGGPILVGMAVGAATGAAYGGLLGGVSSYISGGDFMNGFSDGFMWGGISGAISGAVSAKGIGMLGTAFADGAVDSAIYVGETKLNGGEVSAMGVMSSFAMGMGISYWGSSRAVKKTKVSPEIRSGTYADLMSSEDAKRYNQFWDYVENGLSVEDRVKLSNWNYKPNAELYNKYKTVYDNPKYYDQINGSIHWPGTNGDTNLNGFLDGKSNLTTLEPGKVIDRFGNPSNGYYLSPEGVKYEQRALAPHCEKLDYHKYKVILPLDVESGIIAPWFDQPGGGIQYFTSNQVLDFRSGNMVEATVENLLDIGYIIELK</sequence>
<evidence type="ECO:0000256" key="1">
    <source>
        <dbReference type="SAM" id="Phobius"/>
    </source>
</evidence>
<dbReference type="AlphaFoldDB" id="A0A1M6J5M0"/>
<keyword evidence="1" id="KW-1133">Transmembrane helix</keyword>
<dbReference type="PANTHER" id="PTHR42059:SF1">
    <property type="entry name" value="TNT DOMAIN-CONTAINING PROTEIN"/>
    <property type="match status" value="1"/>
</dbReference>
<evidence type="ECO:0000259" key="2">
    <source>
        <dbReference type="Pfam" id="PF14021"/>
    </source>
</evidence>
<dbReference type="OrthoDB" id="6636741at2"/>
<name>A0A1M6J5M0_9CLOT</name>
<dbReference type="EMBL" id="FQZO01000005">
    <property type="protein sequence ID" value="SHJ41911.1"/>
    <property type="molecule type" value="Genomic_DNA"/>
</dbReference>
<dbReference type="PANTHER" id="PTHR42059">
    <property type="entry name" value="TNT DOMAIN-CONTAINING PROTEIN"/>
    <property type="match status" value="1"/>
</dbReference>
<proteinExistence type="predicted"/>
<dbReference type="RefSeq" id="WP_073008248.1">
    <property type="nucleotide sequence ID" value="NZ_FQZO01000005.1"/>
</dbReference>
<reference evidence="3 4" key="1">
    <citation type="submission" date="2016-11" db="EMBL/GenBank/DDBJ databases">
        <authorList>
            <person name="Jaros S."/>
            <person name="Januszkiewicz K."/>
            <person name="Wedrychowicz H."/>
        </authorList>
    </citation>
    <scope>NUCLEOTIDE SEQUENCE [LARGE SCALE GENOMIC DNA]</scope>
    <source>
        <strain evidence="3 4">DSM 21864</strain>
    </source>
</reference>
<evidence type="ECO:0000313" key="4">
    <source>
        <dbReference type="Proteomes" id="UP000184080"/>
    </source>
</evidence>
<dbReference type="InterPro" id="IPR053024">
    <property type="entry name" value="Fungal_surface_NADase"/>
</dbReference>
<feature type="transmembrane region" description="Helical" evidence="1">
    <location>
        <begin position="208"/>
        <end position="235"/>
    </location>
</feature>
<feature type="domain" description="TNT" evidence="2">
    <location>
        <begin position="379"/>
        <end position="476"/>
    </location>
</feature>
<organism evidence="3 4">
    <name type="scientific">Clostridium amylolyticum</name>
    <dbReference type="NCBI Taxonomy" id="1121298"/>
    <lineage>
        <taxon>Bacteria</taxon>
        <taxon>Bacillati</taxon>
        <taxon>Bacillota</taxon>
        <taxon>Clostridia</taxon>
        <taxon>Eubacteriales</taxon>
        <taxon>Clostridiaceae</taxon>
        <taxon>Clostridium</taxon>
    </lineage>
</organism>
<protein>
    <recommendedName>
        <fullName evidence="2">TNT domain-containing protein</fullName>
    </recommendedName>
</protein>
<dbReference type="STRING" id="1121298.SAMN05444401_2955"/>
<dbReference type="GO" id="GO:0050135">
    <property type="term" value="F:NADP+ nucleosidase activity"/>
    <property type="evidence" value="ECO:0007669"/>
    <property type="project" value="InterPro"/>
</dbReference>
<dbReference type="InterPro" id="IPR025331">
    <property type="entry name" value="TNT"/>
</dbReference>
<evidence type="ECO:0000313" key="3">
    <source>
        <dbReference type="EMBL" id="SHJ41911.1"/>
    </source>
</evidence>